<gene>
    <name evidence="2" type="ORF">TREVI0001_2338</name>
</gene>
<dbReference type="AlphaFoldDB" id="C8PQW4"/>
<organism evidence="2 3">
    <name type="scientific">Treponema vincentii ATCC 35580</name>
    <dbReference type="NCBI Taxonomy" id="596324"/>
    <lineage>
        <taxon>Bacteria</taxon>
        <taxon>Pseudomonadati</taxon>
        <taxon>Spirochaetota</taxon>
        <taxon>Spirochaetia</taxon>
        <taxon>Spirochaetales</taxon>
        <taxon>Treponemataceae</taxon>
        <taxon>Treponema</taxon>
    </lineage>
</organism>
<dbReference type="EMBL" id="ACYH01000040">
    <property type="protein sequence ID" value="EEV20176.1"/>
    <property type="molecule type" value="Genomic_DNA"/>
</dbReference>
<name>C8PQW4_9SPIR</name>
<evidence type="ECO:0000313" key="3">
    <source>
        <dbReference type="Proteomes" id="UP000004509"/>
    </source>
</evidence>
<keyword evidence="1" id="KW-0472">Membrane</keyword>
<evidence type="ECO:0000313" key="2">
    <source>
        <dbReference type="EMBL" id="EEV20176.1"/>
    </source>
</evidence>
<dbReference type="Proteomes" id="UP000004509">
    <property type="component" value="Unassembled WGS sequence"/>
</dbReference>
<dbReference type="RefSeq" id="WP_006188970.1">
    <property type="nucleotide sequence ID" value="NZ_ACYH01000040.1"/>
</dbReference>
<accession>C8PQW4</accession>
<feature type="transmembrane region" description="Helical" evidence="1">
    <location>
        <begin position="6"/>
        <end position="27"/>
    </location>
</feature>
<keyword evidence="1" id="KW-1133">Transmembrane helix</keyword>
<reference evidence="2 3" key="1">
    <citation type="submission" date="2009-07" db="EMBL/GenBank/DDBJ databases">
        <authorList>
            <person name="Madupu R."/>
            <person name="Sebastian Y."/>
            <person name="Durkin A.S."/>
            <person name="Torralba M."/>
            <person name="Methe B."/>
            <person name="Sutton G.G."/>
            <person name="Strausberg R.L."/>
            <person name="Nelson K.E."/>
        </authorList>
    </citation>
    <scope>NUCLEOTIDE SEQUENCE [LARGE SCALE GENOMIC DNA]</scope>
    <source>
        <strain evidence="2 3">ATCC 35580</strain>
    </source>
</reference>
<comment type="caution">
    <text evidence="2">The sequence shown here is derived from an EMBL/GenBank/DDBJ whole genome shotgun (WGS) entry which is preliminary data.</text>
</comment>
<sequence>MKGTRTSGIIMIVLALVIAFFAGREFLKTRELEPIVKGEGVTSMQRLSDYLPALKGTRGIAMSISCRDRNPAAVC</sequence>
<keyword evidence="1" id="KW-0812">Transmembrane</keyword>
<proteinExistence type="predicted"/>
<dbReference type="STRING" id="596324.TREVI0001_2338"/>
<evidence type="ECO:0000256" key="1">
    <source>
        <dbReference type="SAM" id="Phobius"/>
    </source>
</evidence>
<protein>
    <submittedName>
        <fullName evidence="2">Uncharacterized protein</fullName>
    </submittedName>
</protein>
<dbReference type="eggNOG" id="COG3608">
    <property type="taxonomic scope" value="Bacteria"/>
</dbReference>